<keyword evidence="11 16" id="KW-0472">Membrane</keyword>
<comment type="caution">
    <text evidence="17">The sequence shown here is derived from an EMBL/GenBank/DDBJ whole genome shotgun (WGS) entry which is preliminary data.</text>
</comment>
<evidence type="ECO:0000256" key="9">
    <source>
        <dbReference type="ARBA" id="ARBA00022989"/>
    </source>
</evidence>
<dbReference type="PANTHER" id="PTHR14269">
    <property type="entry name" value="CDP-DIACYLGLYCEROL--GLYCEROL-3-PHOSPHATE 3-PHOSPHATIDYLTRANSFERASE-RELATED"/>
    <property type="match status" value="1"/>
</dbReference>
<dbReference type="InterPro" id="IPR048254">
    <property type="entry name" value="CDP_ALCOHOL_P_TRANSF_CS"/>
</dbReference>
<evidence type="ECO:0000256" key="6">
    <source>
        <dbReference type="ARBA" id="ARBA00022516"/>
    </source>
</evidence>
<feature type="transmembrane region" description="Helical" evidence="16">
    <location>
        <begin position="75"/>
        <end position="94"/>
    </location>
</feature>
<evidence type="ECO:0000256" key="14">
    <source>
        <dbReference type="ARBA" id="ARBA00032361"/>
    </source>
</evidence>
<evidence type="ECO:0000256" key="7">
    <source>
        <dbReference type="ARBA" id="ARBA00022679"/>
    </source>
</evidence>
<comment type="similarity">
    <text evidence="3 15">Belongs to the CDP-alcohol phosphatidyltransferase class-I family.</text>
</comment>
<comment type="subcellular location">
    <subcellularLocation>
        <location evidence="2">Endomembrane system</location>
        <topology evidence="2">Multi-pass membrane protein</topology>
    </subcellularLocation>
</comment>
<evidence type="ECO:0000256" key="11">
    <source>
        <dbReference type="ARBA" id="ARBA00023136"/>
    </source>
</evidence>
<protein>
    <recommendedName>
        <fullName evidence="5">CDP-diacylglycerol--serine O-phosphatidyltransferase</fullName>
        <ecNumber evidence="4">2.7.8.8</ecNumber>
    </recommendedName>
    <alternativeName>
        <fullName evidence="14">Phosphatidylserine synthase</fullName>
    </alternativeName>
</protein>
<comment type="catalytic activity">
    <reaction evidence="1">
        <text>a CDP-1,2-diacyl-sn-glycerol + L-serine = a 1,2-diacyl-sn-glycero-3-phospho-L-serine + CMP + H(+)</text>
        <dbReference type="Rhea" id="RHEA:16913"/>
        <dbReference type="ChEBI" id="CHEBI:15378"/>
        <dbReference type="ChEBI" id="CHEBI:33384"/>
        <dbReference type="ChEBI" id="CHEBI:57262"/>
        <dbReference type="ChEBI" id="CHEBI:58332"/>
        <dbReference type="ChEBI" id="CHEBI:60377"/>
        <dbReference type="EC" id="2.7.8.8"/>
    </reaction>
</comment>
<evidence type="ECO:0000256" key="12">
    <source>
        <dbReference type="ARBA" id="ARBA00023209"/>
    </source>
</evidence>
<evidence type="ECO:0000256" key="4">
    <source>
        <dbReference type="ARBA" id="ARBA00013174"/>
    </source>
</evidence>
<reference evidence="17" key="1">
    <citation type="submission" date="2020-07" db="EMBL/GenBank/DDBJ databases">
        <title>Huge and variable diversity of episymbiotic CPR bacteria and DPANN archaea in groundwater ecosystems.</title>
        <authorList>
            <person name="He C.Y."/>
            <person name="Keren R."/>
            <person name="Whittaker M."/>
            <person name="Farag I.F."/>
            <person name="Doudna J."/>
            <person name="Cate J.H.D."/>
            <person name="Banfield J.F."/>
        </authorList>
    </citation>
    <scope>NUCLEOTIDE SEQUENCE</scope>
    <source>
        <strain evidence="17">NC_groundwater_672_Ag_B-0.1um_62_36</strain>
    </source>
</reference>
<dbReference type="Pfam" id="PF01066">
    <property type="entry name" value="CDP-OH_P_transf"/>
    <property type="match status" value="1"/>
</dbReference>
<dbReference type="GO" id="GO:0016020">
    <property type="term" value="C:membrane"/>
    <property type="evidence" value="ECO:0007669"/>
    <property type="project" value="InterPro"/>
</dbReference>
<dbReference type="InterPro" id="IPR050324">
    <property type="entry name" value="CDP-alcohol_PTase-I"/>
</dbReference>
<name>A0A932CQX6_UNCTE</name>
<evidence type="ECO:0000256" key="16">
    <source>
        <dbReference type="SAM" id="Phobius"/>
    </source>
</evidence>
<feature type="transmembrane region" description="Helical" evidence="16">
    <location>
        <begin position="196"/>
        <end position="226"/>
    </location>
</feature>
<keyword evidence="7 15" id="KW-0808">Transferase</keyword>
<dbReference type="GO" id="GO:0008654">
    <property type="term" value="P:phospholipid biosynthetic process"/>
    <property type="evidence" value="ECO:0007669"/>
    <property type="project" value="UniProtKB-KW"/>
</dbReference>
<dbReference type="Proteomes" id="UP000769766">
    <property type="component" value="Unassembled WGS sequence"/>
</dbReference>
<keyword evidence="6" id="KW-0444">Lipid biosynthesis</keyword>
<keyword evidence="8 16" id="KW-0812">Transmembrane</keyword>
<organism evidence="17 18">
    <name type="scientific">Tectimicrobiota bacterium</name>
    <dbReference type="NCBI Taxonomy" id="2528274"/>
    <lineage>
        <taxon>Bacteria</taxon>
        <taxon>Pseudomonadati</taxon>
        <taxon>Nitrospinota/Tectimicrobiota group</taxon>
        <taxon>Candidatus Tectimicrobiota</taxon>
    </lineage>
</organism>
<keyword evidence="12" id="KW-0594">Phospholipid biosynthesis</keyword>
<feature type="transmembrane region" description="Helical" evidence="16">
    <location>
        <begin position="100"/>
        <end position="117"/>
    </location>
</feature>
<dbReference type="InterPro" id="IPR000462">
    <property type="entry name" value="CDP-OH_P_trans"/>
</dbReference>
<dbReference type="InterPro" id="IPR043130">
    <property type="entry name" value="CDP-OH_PTrfase_TM_dom"/>
</dbReference>
<dbReference type="EC" id="2.7.8.8" evidence="4"/>
<dbReference type="PROSITE" id="PS00379">
    <property type="entry name" value="CDP_ALCOHOL_P_TRANSF"/>
    <property type="match status" value="1"/>
</dbReference>
<keyword evidence="9 16" id="KW-1133">Transmembrane helix</keyword>
<dbReference type="PANTHER" id="PTHR14269:SF61">
    <property type="entry name" value="CDP-DIACYLGLYCEROL--SERINE O-PHOSPHATIDYLTRANSFERASE"/>
    <property type="match status" value="1"/>
</dbReference>
<evidence type="ECO:0000256" key="1">
    <source>
        <dbReference type="ARBA" id="ARBA00000287"/>
    </source>
</evidence>
<keyword evidence="13" id="KW-1208">Phospholipid metabolism</keyword>
<evidence type="ECO:0000256" key="8">
    <source>
        <dbReference type="ARBA" id="ARBA00022692"/>
    </source>
</evidence>
<dbReference type="NCBIfam" id="TIGR00473">
    <property type="entry name" value="pssA"/>
    <property type="match status" value="1"/>
</dbReference>
<sequence>MARKVIVRKGVYIIPSLFTSGNIFCGFYALVAAYKGAYELAALAILIAIILDGLDGKVARFANASSDFGIEYDSLADVITFGVAPAFLIYSSFLKDLDRLGLLAAFLFTACGALRLARFNLQAKDTQKTHFLGLPIPAAAGILASAVLLVGEWDGLDSRGEQVFFLVSVYLLAFLMVSNIRYRSFKQIELRKRRPFHLLVVLLLAILVIAAIPQVMLFLLFLTYALSGPVEFLLPRSDGSVRRKILKRHSTNAEL</sequence>
<evidence type="ECO:0000256" key="3">
    <source>
        <dbReference type="ARBA" id="ARBA00010441"/>
    </source>
</evidence>
<evidence type="ECO:0000256" key="2">
    <source>
        <dbReference type="ARBA" id="ARBA00004127"/>
    </source>
</evidence>
<proteinExistence type="inferred from homology"/>
<evidence type="ECO:0000256" key="10">
    <source>
        <dbReference type="ARBA" id="ARBA00023098"/>
    </source>
</evidence>
<gene>
    <name evidence="17" type="primary">pssA</name>
    <name evidence="17" type="ORF">HYY20_13045</name>
</gene>
<evidence type="ECO:0000256" key="13">
    <source>
        <dbReference type="ARBA" id="ARBA00023264"/>
    </source>
</evidence>
<feature type="transmembrane region" description="Helical" evidence="16">
    <location>
        <begin position="37"/>
        <end position="54"/>
    </location>
</feature>
<feature type="transmembrane region" description="Helical" evidence="16">
    <location>
        <begin position="129"/>
        <end position="151"/>
    </location>
</feature>
<dbReference type="GO" id="GO:0012505">
    <property type="term" value="C:endomembrane system"/>
    <property type="evidence" value="ECO:0007669"/>
    <property type="project" value="UniProtKB-SubCell"/>
</dbReference>
<dbReference type="GO" id="GO:0003882">
    <property type="term" value="F:CDP-diacylglycerol-serine O-phosphatidyltransferase activity"/>
    <property type="evidence" value="ECO:0007669"/>
    <property type="project" value="UniProtKB-EC"/>
</dbReference>
<feature type="transmembrane region" description="Helical" evidence="16">
    <location>
        <begin position="12"/>
        <end position="31"/>
    </location>
</feature>
<accession>A0A932CQX6</accession>
<keyword evidence="10" id="KW-0443">Lipid metabolism</keyword>
<evidence type="ECO:0000313" key="17">
    <source>
        <dbReference type="EMBL" id="MBI2877794.1"/>
    </source>
</evidence>
<dbReference type="EMBL" id="JACPRF010000397">
    <property type="protein sequence ID" value="MBI2877794.1"/>
    <property type="molecule type" value="Genomic_DNA"/>
</dbReference>
<dbReference type="Gene3D" id="1.20.120.1760">
    <property type="match status" value="1"/>
</dbReference>
<dbReference type="InterPro" id="IPR004533">
    <property type="entry name" value="CDP-diaglyc--ser_O-PTrfase"/>
</dbReference>
<evidence type="ECO:0000256" key="5">
    <source>
        <dbReference type="ARBA" id="ARBA00017171"/>
    </source>
</evidence>
<evidence type="ECO:0000313" key="18">
    <source>
        <dbReference type="Proteomes" id="UP000769766"/>
    </source>
</evidence>
<evidence type="ECO:0000256" key="15">
    <source>
        <dbReference type="RuleBase" id="RU003750"/>
    </source>
</evidence>
<dbReference type="AlphaFoldDB" id="A0A932CQX6"/>
<feature type="transmembrane region" description="Helical" evidence="16">
    <location>
        <begin position="163"/>
        <end position="184"/>
    </location>
</feature>